<dbReference type="InterPro" id="IPR050109">
    <property type="entry name" value="HTH-type_TetR-like_transc_reg"/>
</dbReference>
<dbReference type="Gene3D" id="1.10.357.10">
    <property type="entry name" value="Tetracycline Repressor, domain 2"/>
    <property type="match status" value="1"/>
</dbReference>
<evidence type="ECO:0000259" key="5">
    <source>
        <dbReference type="PROSITE" id="PS50977"/>
    </source>
</evidence>
<dbReference type="Proteomes" id="UP000251800">
    <property type="component" value="Unassembled WGS sequence"/>
</dbReference>
<keyword evidence="3" id="KW-0804">Transcription</keyword>
<comment type="caution">
    <text evidence="6">The sequence shown here is derived from an EMBL/GenBank/DDBJ whole genome shotgun (WGS) entry which is preliminary data.</text>
</comment>
<keyword evidence="2 4" id="KW-0238">DNA-binding</keyword>
<dbReference type="GO" id="GO:0003700">
    <property type="term" value="F:DNA-binding transcription factor activity"/>
    <property type="evidence" value="ECO:0007669"/>
    <property type="project" value="TreeGrafter"/>
</dbReference>
<dbReference type="PANTHER" id="PTHR30055">
    <property type="entry name" value="HTH-TYPE TRANSCRIPTIONAL REGULATOR RUTR"/>
    <property type="match status" value="1"/>
</dbReference>
<dbReference type="PROSITE" id="PS50977">
    <property type="entry name" value="HTH_TETR_2"/>
    <property type="match status" value="1"/>
</dbReference>
<proteinExistence type="predicted"/>
<evidence type="ECO:0000256" key="2">
    <source>
        <dbReference type="ARBA" id="ARBA00023125"/>
    </source>
</evidence>
<feature type="DNA-binding region" description="H-T-H motif" evidence="4">
    <location>
        <begin position="42"/>
        <end position="61"/>
    </location>
</feature>
<dbReference type="InterPro" id="IPR009057">
    <property type="entry name" value="Homeodomain-like_sf"/>
</dbReference>
<evidence type="ECO:0000256" key="4">
    <source>
        <dbReference type="PROSITE-ProRule" id="PRU00335"/>
    </source>
</evidence>
<keyword evidence="7" id="KW-1185">Reference proteome</keyword>
<dbReference type="GO" id="GO:0000976">
    <property type="term" value="F:transcription cis-regulatory region binding"/>
    <property type="evidence" value="ECO:0007669"/>
    <property type="project" value="TreeGrafter"/>
</dbReference>
<dbReference type="SUPFAM" id="SSF46689">
    <property type="entry name" value="Homeodomain-like"/>
    <property type="match status" value="1"/>
</dbReference>
<dbReference type="AlphaFoldDB" id="A0A363UJF4"/>
<dbReference type="EMBL" id="QEQK01000010">
    <property type="protein sequence ID" value="PWN55551.1"/>
    <property type="molecule type" value="Genomic_DNA"/>
</dbReference>
<dbReference type="OrthoDB" id="63332at2"/>
<accession>A0A363UJF4</accession>
<protein>
    <submittedName>
        <fullName evidence="6">TetR family transcriptional regulator</fullName>
    </submittedName>
</protein>
<reference evidence="6 7" key="1">
    <citation type="submission" date="2018-05" db="EMBL/GenBank/DDBJ databases">
        <title>Abyssibacter profundi OUC007T gen. nov., sp. nov, a marine bacterium isolated from seawater of the Mariana Trench.</title>
        <authorList>
            <person name="Zhou S."/>
        </authorList>
    </citation>
    <scope>NUCLEOTIDE SEQUENCE [LARGE SCALE GENOMIC DNA]</scope>
    <source>
        <strain evidence="6 7">OUC007</strain>
    </source>
</reference>
<dbReference type="RefSeq" id="WP_109720790.1">
    <property type="nucleotide sequence ID" value="NZ_QEQK01000010.1"/>
</dbReference>
<sequence>MTRNDKVVAIKKPATKRGEATRRRLLAAAEAEFGQKGYHAASVSGITSEAGVGQGTYYLYFDSKEAAFRALVADVSVGVRRAMAEAVSGAPDRMTAERMGLEGFVRYVFEHPHLYRIIQESQFVDEALFKCYYRDLAAGYAAVLAQATDCGELAPGDAETRAWAIMGIGHFLGLRFAVWDGIETPAAVMDAVMDLLANGMAPR</sequence>
<dbReference type="Pfam" id="PF00440">
    <property type="entry name" value="TetR_N"/>
    <property type="match status" value="1"/>
</dbReference>
<feature type="domain" description="HTH tetR-type" evidence="5">
    <location>
        <begin position="19"/>
        <end position="79"/>
    </location>
</feature>
<dbReference type="PANTHER" id="PTHR30055:SF234">
    <property type="entry name" value="HTH-TYPE TRANSCRIPTIONAL REGULATOR BETI"/>
    <property type="match status" value="1"/>
</dbReference>
<dbReference type="InterPro" id="IPR036271">
    <property type="entry name" value="Tet_transcr_reg_TetR-rel_C_sf"/>
</dbReference>
<evidence type="ECO:0000313" key="6">
    <source>
        <dbReference type="EMBL" id="PWN55551.1"/>
    </source>
</evidence>
<name>A0A363UJF4_9GAMM</name>
<gene>
    <name evidence="6" type="ORF">DEH80_12230</name>
</gene>
<evidence type="ECO:0000256" key="1">
    <source>
        <dbReference type="ARBA" id="ARBA00023015"/>
    </source>
</evidence>
<keyword evidence="1" id="KW-0805">Transcription regulation</keyword>
<organism evidence="6 7">
    <name type="scientific">Abyssibacter profundi</name>
    <dbReference type="NCBI Taxonomy" id="2182787"/>
    <lineage>
        <taxon>Bacteria</taxon>
        <taxon>Pseudomonadati</taxon>
        <taxon>Pseudomonadota</taxon>
        <taxon>Gammaproteobacteria</taxon>
        <taxon>Chromatiales</taxon>
        <taxon>Oceanococcaceae</taxon>
        <taxon>Abyssibacter</taxon>
    </lineage>
</organism>
<evidence type="ECO:0000256" key="3">
    <source>
        <dbReference type="ARBA" id="ARBA00023163"/>
    </source>
</evidence>
<evidence type="ECO:0000313" key="7">
    <source>
        <dbReference type="Proteomes" id="UP000251800"/>
    </source>
</evidence>
<dbReference type="Gene3D" id="1.10.10.60">
    <property type="entry name" value="Homeodomain-like"/>
    <property type="match status" value="1"/>
</dbReference>
<dbReference type="SUPFAM" id="SSF48498">
    <property type="entry name" value="Tetracyclin repressor-like, C-terminal domain"/>
    <property type="match status" value="1"/>
</dbReference>
<dbReference type="InterPro" id="IPR001647">
    <property type="entry name" value="HTH_TetR"/>
</dbReference>
<dbReference type="PRINTS" id="PR00455">
    <property type="entry name" value="HTHTETR"/>
</dbReference>